<name>A0AAW2ZRS2_9EUKA</name>
<keyword evidence="5" id="KW-1185">Reference proteome</keyword>
<dbReference type="InterPro" id="IPR028938">
    <property type="entry name" value="Rsf1-like"/>
</dbReference>
<feature type="compositionally biased region" description="Acidic residues" evidence="3">
    <location>
        <begin position="904"/>
        <end position="921"/>
    </location>
</feature>
<evidence type="ECO:0000313" key="4">
    <source>
        <dbReference type="EMBL" id="KAL0491377.1"/>
    </source>
</evidence>
<feature type="compositionally biased region" description="Basic residues" evidence="3">
    <location>
        <begin position="925"/>
        <end position="943"/>
    </location>
</feature>
<feature type="region of interest" description="Disordered" evidence="3">
    <location>
        <begin position="692"/>
        <end position="743"/>
    </location>
</feature>
<feature type="region of interest" description="Disordered" evidence="3">
    <location>
        <begin position="634"/>
        <end position="669"/>
    </location>
</feature>
<accession>A0AAW2ZRS2</accession>
<dbReference type="PROSITE" id="PS51542">
    <property type="entry name" value="FYRN"/>
    <property type="match status" value="1"/>
</dbReference>
<reference evidence="4 5" key="1">
    <citation type="submission" date="2024-03" db="EMBL/GenBank/DDBJ databases">
        <title>The Acrasis kona genome and developmental transcriptomes reveal deep origins of eukaryotic multicellular pathways.</title>
        <authorList>
            <person name="Sheikh S."/>
            <person name="Fu C.-J."/>
            <person name="Brown M.W."/>
            <person name="Baldauf S.L."/>
        </authorList>
    </citation>
    <scope>NUCLEOTIDE SEQUENCE [LARGE SCALE GENOMIC DNA]</scope>
    <source>
        <strain evidence="4 5">ATCC MYA-3509</strain>
    </source>
</reference>
<dbReference type="Pfam" id="PF05964">
    <property type="entry name" value="FYRN"/>
    <property type="match status" value="1"/>
</dbReference>
<proteinExistence type="predicted"/>
<dbReference type="GO" id="GO:0006355">
    <property type="term" value="P:regulation of DNA-templated transcription"/>
    <property type="evidence" value="ECO:0007669"/>
    <property type="project" value="InterPro"/>
</dbReference>
<evidence type="ECO:0000256" key="1">
    <source>
        <dbReference type="ARBA" id="ARBA00004123"/>
    </source>
</evidence>
<dbReference type="SMART" id="SM00541">
    <property type="entry name" value="FYRN"/>
    <property type="match status" value="1"/>
</dbReference>
<sequence>MSNSEDILKEEEPIINDKAANDIRLTFVLTNPENGSRDVVVEKLLVPHEGGAESEEGNPKIGINSILEIGTIVWDKPEYHTKKYIYPVGYKAERHYASYKNPGDRTIYTCEVEEGPSGPVFKVTPSDDQETVFTSSTPTRCWTNVIKRVNEAGGRIYTTVSGPEYFGLSNPKVQRMIESLPDADKCKKYQRKFDDAVPVVKKKRGRKSKKEKEAMIAAGIELPQPQQKESKKRKLSKTKQENEDQDYQDDGVKVNETDYELLEEEEDTEVKTPRKKGRKPKNPDDDSNLSEAQREAIKQQFKPPNAYPGVSRGRLPDIQNYQSRCPQWNIPVYNGHDGMGEVYKQYNADPNLNIHNPFSMMTNNNNNNANIPRDTIKETQTLRNMWEFAYVCYCCKLLRPILKISEFDAQDFESAMLNPSKYNQLISDICIRVIKGPAIDRKSLSYIDESNTTWMSILKNKITSLPTKYWLWQTNPLFNCDFNNLNASWRVIILRALMDWKFDTNQRVIEYSRTHYDTTMRIAPLGKFESTGDLIWYFGEEIGRLFLEKAPVQFESNQDDVHHHRDVNDANLNFDDNNTIVQNGKWSVLCATVNDFKELVIKMQDSEFESERSIADQIRDTFIPNIEAYAMEREMERSKQQAENEARELAARKKREQQEAERAKQLQEQNKQREMIMLKQQQYQLQQLQSFQSSTNPNNPIQVYSPMNNNHHPSLPPLPSAASSLIHHNNNNNMRTPNRVPPPPMPNSMLFTPPTQPHGTTSMLTLLTQSSPMFMNTPTKSSSTIHQLPFTPQQSTPPPPPPEDNTTPASRTRSSRGLKNRTSYAELEHLSEDDEDDEPEESKKSKKKSSSSSSSSKKKKKSADQDEDEEYKANAASDDDDDDYHIEEEQDDDDDEDAKYSSQEDQDDDDQDEDDEDDDDDDHRGKRGRKKKSTAPRFNKKQIPHTGVMSAGGSKINLYNLSQGNMAHAPPIFQWNMGGGFNAATNTNTTITPQHNTNLFIHQPQQQQQGMVNHPLIQQLQQSSNSHHHVNVGGNGGGGLNRAIVQGTSMHHVPLNYGANNQQQGHRQVAPPPMPTTMMGLLNNANPYANNNNPNTRFQFVNHNQQLQQNGNLQRIQHQQQQGMQQFQFHQQRQMPMQQQQQQQEHGGGDHVSEYFK</sequence>
<dbReference type="Proteomes" id="UP001431209">
    <property type="component" value="Unassembled WGS sequence"/>
</dbReference>
<dbReference type="Pfam" id="PF05965">
    <property type="entry name" value="FYRC"/>
    <property type="match status" value="1"/>
</dbReference>
<feature type="compositionally biased region" description="Low complexity" evidence="3">
    <location>
        <begin position="720"/>
        <end position="738"/>
    </location>
</feature>
<keyword evidence="2" id="KW-0539">Nucleus</keyword>
<dbReference type="AlphaFoldDB" id="A0AAW2ZRS2"/>
<feature type="region of interest" description="Disordered" evidence="3">
    <location>
        <begin position="772"/>
        <end position="949"/>
    </location>
</feature>
<protein>
    <submittedName>
        <fullName evidence="4">Transforming growth factor beta regulator 1</fullName>
    </submittedName>
</protein>
<feature type="compositionally biased region" description="Acidic residues" evidence="3">
    <location>
        <begin position="877"/>
        <end position="897"/>
    </location>
</feature>
<dbReference type="EMBL" id="JAOPGA020001789">
    <property type="protein sequence ID" value="KAL0491377.1"/>
    <property type="molecule type" value="Genomic_DNA"/>
</dbReference>
<feature type="region of interest" description="Disordered" evidence="3">
    <location>
        <begin position="1118"/>
        <end position="1157"/>
    </location>
</feature>
<gene>
    <name evidence="4" type="ORF">AKO1_009881</name>
</gene>
<evidence type="ECO:0000256" key="3">
    <source>
        <dbReference type="SAM" id="MobiDB-lite"/>
    </source>
</evidence>
<dbReference type="Gene3D" id="3.30.160.360">
    <property type="match status" value="1"/>
</dbReference>
<feature type="region of interest" description="Disordered" evidence="3">
    <location>
        <begin position="200"/>
        <end position="313"/>
    </location>
</feature>
<dbReference type="GO" id="GO:0031213">
    <property type="term" value="C:RSF complex"/>
    <property type="evidence" value="ECO:0007669"/>
    <property type="project" value="InterPro"/>
</dbReference>
<feature type="compositionally biased region" description="Polar residues" evidence="3">
    <location>
        <begin position="772"/>
        <end position="786"/>
    </location>
</feature>
<feature type="compositionally biased region" description="Low complexity" evidence="3">
    <location>
        <begin position="1118"/>
        <end position="1144"/>
    </location>
</feature>
<comment type="caution">
    <text evidence="4">The sequence shown here is derived from an EMBL/GenBank/DDBJ whole genome shotgun (WGS) entry which is preliminary data.</text>
</comment>
<feature type="compositionally biased region" description="Acidic residues" evidence="3">
    <location>
        <begin position="257"/>
        <end position="268"/>
    </location>
</feature>
<feature type="compositionally biased region" description="Basic and acidic residues" evidence="3">
    <location>
        <begin position="1147"/>
        <end position="1157"/>
    </location>
</feature>
<evidence type="ECO:0000256" key="2">
    <source>
        <dbReference type="ARBA" id="ARBA00023242"/>
    </source>
</evidence>
<dbReference type="PANTHER" id="PTHR14296:SF3">
    <property type="entry name" value="DIKAR, ISOFORM F"/>
    <property type="match status" value="1"/>
</dbReference>
<dbReference type="SMART" id="SM00542">
    <property type="entry name" value="FYRC"/>
    <property type="match status" value="1"/>
</dbReference>
<evidence type="ECO:0000313" key="5">
    <source>
        <dbReference type="Proteomes" id="UP001431209"/>
    </source>
</evidence>
<dbReference type="PROSITE" id="PS51543">
    <property type="entry name" value="FYRC"/>
    <property type="match status" value="1"/>
</dbReference>
<feature type="compositionally biased region" description="Acidic residues" evidence="3">
    <location>
        <begin position="831"/>
        <end position="840"/>
    </location>
</feature>
<dbReference type="PANTHER" id="PTHR14296">
    <property type="entry name" value="REMODELING AND SPACING FACTOR 1"/>
    <property type="match status" value="1"/>
</dbReference>
<feature type="compositionally biased region" description="Basic residues" evidence="3">
    <location>
        <begin position="200"/>
        <end position="209"/>
    </location>
</feature>
<dbReference type="InterPro" id="IPR003888">
    <property type="entry name" value="FYrich_N"/>
</dbReference>
<dbReference type="InterPro" id="IPR003889">
    <property type="entry name" value="FYrich_C"/>
</dbReference>
<organism evidence="4 5">
    <name type="scientific">Acrasis kona</name>
    <dbReference type="NCBI Taxonomy" id="1008807"/>
    <lineage>
        <taxon>Eukaryota</taxon>
        <taxon>Discoba</taxon>
        <taxon>Heterolobosea</taxon>
        <taxon>Tetramitia</taxon>
        <taxon>Eutetramitia</taxon>
        <taxon>Acrasidae</taxon>
        <taxon>Acrasis</taxon>
    </lineage>
</organism>
<comment type="subcellular location">
    <subcellularLocation>
        <location evidence="1">Nucleus</location>
    </subcellularLocation>
</comment>